<dbReference type="AlphaFoldDB" id="A0A2G8SGH9"/>
<comment type="caution">
    <text evidence="2">The sequence shown here is derived from an EMBL/GenBank/DDBJ whole genome shotgun (WGS) entry which is preliminary data.</text>
</comment>
<organism evidence="2 3">
    <name type="scientific">Ganoderma sinense ZZ0214-1</name>
    <dbReference type="NCBI Taxonomy" id="1077348"/>
    <lineage>
        <taxon>Eukaryota</taxon>
        <taxon>Fungi</taxon>
        <taxon>Dikarya</taxon>
        <taxon>Basidiomycota</taxon>
        <taxon>Agaricomycotina</taxon>
        <taxon>Agaricomycetes</taxon>
        <taxon>Polyporales</taxon>
        <taxon>Polyporaceae</taxon>
        <taxon>Ganoderma</taxon>
    </lineage>
</organism>
<keyword evidence="3" id="KW-1185">Reference proteome</keyword>
<evidence type="ECO:0000313" key="3">
    <source>
        <dbReference type="Proteomes" id="UP000230002"/>
    </source>
</evidence>
<reference evidence="2 3" key="1">
    <citation type="journal article" date="2015" name="Sci. Rep.">
        <title>Chromosome-level genome map provides insights into diverse defense mechanisms in the medicinal fungus Ganoderma sinense.</title>
        <authorList>
            <person name="Zhu Y."/>
            <person name="Xu J."/>
            <person name="Sun C."/>
            <person name="Zhou S."/>
            <person name="Xu H."/>
            <person name="Nelson D.R."/>
            <person name="Qian J."/>
            <person name="Song J."/>
            <person name="Luo H."/>
            <person name="Xiang L."/>
            <person name="Li Y."/>
            <person name="Xu Z."/>
            <person name="Ji A."/>
            <person name="Wang L."/>
            <person name="Lu S."/>
            <person name="Hayward A."/>
            <person name="Sun W."/>
            <person name="Li X."/>
            <person name="Schwartz D.C."/>
            <person name="Wang Y."/>
            <person name="Chen S."/>
        </authorList>
    </citation>
    <scope>NUCLEOTIDE SEQUENCE [LARGE SCALE GENOMIC DNA]</scope>
    <source>
        <strain evidence="2 3">ZZ0214-1</strain>
    </source>
</reference>
<evidence type="ECO:0000256" key="1">
    <source>
        <dbReference type="SAM" id="MobiDB-lite"/>
    </source>
</evidence>
<feature type="region of interest" description="Disordered" evidence="1">
    <location>
        <begin position="1"/>
        <end position="44"/>
    </location>
</feature>
<proteinExistence type="predicted"/>
<feature type="compositionally biased region" description="Low complexity" evidence="1">
    <location>
        <begin position="25"/>
        <end position="43"/>
    </location>
</feature>
<dbReference type="EMBL" id="AYKW01000009">
    <property type="protein sequence ID" value="PIL32863.1"/>
    <property type="molecule type" value="Genomic_DNA"/>
</dbReference>
<dbReference type="Proteomes" id="UP000230002">
    <property type="component" value="Unassembled WGS sequence"/>
</dbReference>
<accession>A0A2G8SGH9</accession>
<protein>
    <submittedName>
        <fullName evidence="2">Uncharacterized protein</fullName>
    </submittedName>
</protein>
<sequence length="139" mass="14340">MHPLRSQPLPRPPVAQTRGVSGDKLLSISSPSSSLPDLSSVLPNTPSGPITRPFFSASTRVPLASPVHAFFVCLSGGEGASNLRAAASESESPSLRVGLPFAFCPSASTHVHLLLGNIGSFMCKSSYSRGFDGPASSCS</sequence>
<name>A0A2G8SGH9_9APHY</name>
<evidence type="ECO:0000313" key="2">
    <source>
        <dbReference type="EMBL" id="PIL32863.1"/>
    </source>
</evidence>
<gene>
    <name evidence="2" type="ORF">GSI_04981</name>
</gene>